<dbReference type="InterPro" id="IPR003593">
    <property type="entry name" value="AAA+_ATPase"/>
</dbReference>
<feature type="zinc finger region" description="C3H1-type" evidence="6">
    <location>
        <begin position="7"/>
        <end position="34"/>
    </location>
</feature>
<keyword evidence="5" id="KW-0067">ATP-binding</keyword>
<dbReference type="Gene3D" id="1.25.40.20">
    <property type="entry name" value="Ankyrin repeat-containing domain"/>
    <property type="match status" value="1"/>
</dbReference>
<dbReference type="InterPro" id="IPR036855">
    <property type="entry name" value="Znf_CCCH_sf"/>
</dbReference>
<dbReference type="SUPFAM" id="SSF52540">
    <property type="entry name" value="P-loop containing nucleoside triphosphate hydrolases"/>
    <property type="match status" value="1"/>
</dbReference>
<dbReference type="GO" id="GO:0034605">
    <property type="term" value="P:cellular response to heat"/>
    <property type="evidence" value="ECO:0007669"/>
    <property type="project" value="TreeGrafter"/>
</dbReference>
<evidence type="ECO:0000256" key="1">
    <source>
        <dbReference type="ARBA" id="ARBA00022723"/>
    </source>
</evidence>
<feature type="compositionally biased region" description="Low complexity" evidence="7">
    <location>
        <begin position="56"/>
        <end position="74"/>
    </location>
</feature>
<name>A0A0C9X1V8_9AGAR</name>
<feature type="compositionally biased region" description="Acidic residues" evidence="7">
    <location>
        <begin position="89"/>
        <end position="101"/>
    </location>
</feature>
<evidence type="ECO:0000256" key="2">
    <source>
        <dbReference type="ARBA" id="ARBA00022741"/>
    </source>
</evidence>
<dbReference type="Gene3D" id="2.30.30.1190">
    <property type="match status" value="1"/>
</dbReference>
<dbReference type="InterPro" id="IPR000571">
    <property type="entry name" value="Znf_CCCH"/>
</dbReference>
<evidence type="ECO:0000256" key="4">
    <source>
        <dbReference type="ARBA" id="ARBA00022833"/>
    </source>
</evidence>
<dbReference type="SMART" id="SM00356">
    <property type="entry name" value="ZnF_C3H1"/>
    <property type="match status" value="1"/>
</dbReference>
<dbReference type="InterPro" id="IPR027417">
    <property type="entry name" value="P-loop_NTPase"/>
</dbReference>
<dbReference type="PROSITE" id="PS50103">
    <property type="entry name" value="ZF_C3H1"/>
    <property type="match status" value="1"/>
</dbReference>
<dbReference type="HOGENOM" id="CLU_002487_0_0_1"/>
<accession>A0A0C9X1V8</accession>
<feature type="compositionally biased region" description="Polar residues" evidence="7">
    <location>
        <begin position="687"/>
        <end position="698"/>
    </location>
</feature>
<dbReference type="Gene3D" id="3.40.50.300">
    <property type="entry name" value="P-loop containing nucleotide triphosphate hydrolases"/>
    <property type="match status" value="1"/>
</dbReference>
<keyword evidence="4 6" id="KW-0862">Zinc</keyword>
<feature type="compositionally biased region" description="Polar residues" evidence="7">
    <location>
        <begin position="197"/>
        <end position="213"/>
    </location>
</feature>
<dbReference type="GO" id="GO:0008270">
    <property type="term" value="F:zinc ion binding"/>
    <property type="evidence" value="ECO:0007669"/>
    <property type="project" value="UniProtKB-KW"/>
</dbReference>
<dbReference type="STRING" id="1095629.A0A0C9X1V8"/>
<feature type="compositionally biased region" description="Low complexity" evidence="7">
    <location>
        <begin position="595"/>
        <end position="609"/>
    </location>
</feature>
<evidence type="ECO:0000256" key="6">
    <source>
        <dbReference type="PROSITE-ProRule" id="PRU00723"/>
    </source>
</evidence>
<evidence type="ECO:0000313" key="10">
    <source>
        <dbReference type="Proteomes" id="UP000054477"/>
    </source>
</evidence>
<dbReference type="Pfam" id="PF07728">
    <property type="entry name" value="AAA_5"/>
    <property type="match status" value="1"/>
</dbReference>
<evidence type="ECO:0000256" key="3">
    <source>
        <dbReference type="ARBA" id="ARBA00022771"/>
    </source>
</evidence>
<feature type="compositionally biased region" description="Polar residues" evidence="7">
    <location>
        <begin position="102"/>
        <end position="118"/>
    </location>
</feature>
<feature type="region of interest" description="Disordered" evidence="7">
    <location>
        <begin position="39"/>
        <end position="74"/>
    </location>
</feature>
<gene>
    <name evidence="9" type="ORF">K443DRAFT_674668</name>
</gene>
<feature type="region of interest" description="Disordered" evidence="7">
    <location>
        <begin position="660"/>
        <end position="698"/>
    </location>
</feature>
<dbReference type="PANTHER" id="PTHR11638">
    <property type="entry name" value="ATP-DEPENDENT CLP PROTEASE"/>
    <property type="match status" value="1"/>
</dbReference>
<sequence>MPDPAWRVKTRPCPFYQQGRCLFADSCNFMHSVSVKVHPDNISSPPSHQPQNTSTPPRVVIDSPRSVRSPPRSPRLSGLLFALRDVIGDDPNDVLEEDGETSFDNSENWSSNLPTLTNPVGFGHYSQTDDTDSDSVRSSESPTILSDEDSFIPSPSLDQNSSSLFPPPGDISNSVDHSGSPLTVRSGDVGEDDTLSLPLTSSQDIPGTPTIQATSPDAIQRLEISSTTIPQFNDLLSPVELSSLRLSIFSNRAGNPTPATDGDSIDSGYADAWKGPAPLLMSPPRSPSLGSTFDLLASPFRPPSSHILSPRLSAFIRRSPSSPFNTEFADNNEEEEPTDLSLDSPDDFLRPGPEENEVKNSPQKTSFFEPEDFPDDSGPPRIPITEPCEEEEEGEVEVEEDEEEEEEDAQQDSYGHTSVWDAEGGPTAVFLGSEDPIRDQVIDAIRRISSTPTHFLTSREMPFSNDEAEAESSHFSDDEDDVPNFSTFTQDDAFEEESVQSEDNPDLDSTAHLAYLRTDDTLHSLYDVYSAFAPPRDIVADSVRNAGMSPPSSPRRSVEPLLRSNPSTPASSLRERVFTPPPHQYGGAHTSVVADSPTSLSSPITSLDSGRASPISARSDTRSSRCPDSPNGQEIEVSRKIPFGFRHSFSFGRSSKSSLISSRVSRSASRTPVEPVEEEENAAGNLPPNSSTNRSKPLQLSTILSKTLTHPTSSRMSNSYRISGNLNLNRASLSSTNVPSSNILQRNPMLSSARPSLIPSHLRNATLHSRNRTPSLLTDDLNHLANFNSPQSAPVAFNPSWPVSPPSDHTKTVHRSSSRLSEPSYPVDEDEEEDETIPRSNDPYDETIRKSLHVPPHTAPASRTGPAARPSMSAITTPRPTLMFAIASDDVEQVRQALESGDAGPNDSFGPQSALAFALTNNRLRHKIDIVKTLLAYGADPSVLKNPELQPRTRRSPELDEDAIAQETQASKNLFNEMDHATRYYVERADAAHTRRTSALIFRSFFRPLTRVRYEIVGQDRALEQLFKVLSIHSRELSVTPIVVLLCGPSGHGKSLLARKFGSLLDVPTHTVNMTTLRSTHDLWQSFSMSPYETPTTCTLAEFLINNEGKRCVVVLDEIEKTDDEKALWSLLVPWEHGRCSFEANSRPIDVRNVIWLGTSNIGHDLVFQHRDARKHPEELMTREEYVDLMGVLRPRVSERLGASVLSRVTTVLPFVSFTTDEKKAISSEALYQLGGEAVLTLSPQVIESVVNAALANYSAEEGARSLYRAVSNQLVDII</sequence>
<feature type="compositionally biased region" description="Acidic residues" evidence="7">
    <location>
        <begin position="492"/>
        <end position="506"/>
    </location>
</feature>
<protein>
    <recommendedName>
        <fullName evidence="8">C3H1-type domain-containing protein</fullName>
    </recommendedName>
</protein>
<feature type="region of interest" description="Disordered" evidence="7">
    <location>
        <begin position="321"/>
        <end position="434"/>
    </location>
</feature>
<evidence type="ECO:0000256" key="5">
    <source>
        <dbReference type="ARBA" id="ARBA00022840"/>
    </source>
</evidence>
<reference evidence="9 10" key="1">
    <citation type="submission" date="2014-04" db="EMBL/GenBank/DDBJ databases">
        <authorList>
            <consortium name="DOE Joint Genome Institute"/>
            <person name="Kuo A."/>
            <person name="Kohler A."/>
            <person name="Nagy L.G."/>
            <person name="Floudas D."/>
            <person name="Copeland A."/>
            <person name="Barry K.W."/>
            <person name="Cichocki N."/>
            <person name="Veneault-Fourrey C."/>
            <person name="LaButti K."/>
            <person name="Lindquist E.A."/>
            <person name="Lipzen A."/>
            <person name="Lundell T."/>
            <person name="Morin E."/>
            <person name="Murat C."/>
            <person name="Sun H."/>
            <person name="Tunlid A."/>
            <person name="Henrissat B."/>
            <person name="Grigoriev I.V."/>
            <person name="Hibbett D.S."/>
            <person name="Martin F."/>
            <person name="Nordberg H.P."/>
            <person name="Cantor M.N."/>
            <person name="Hua S.X."/>
        </authorList>
    </citation>
    <scope>NUCLEOTIDE SEQUENCE [LARGE SCALE GENOMIC DNA]</scope>
    <source>
        <strain evidence="9 10">LaAM-08-1</strain>
    </source>
</reference>
<reference evidence="10" key="2">
    <citation type="submission" date="2015-01" db="EMBL/GenBank/DDBJ databases">
        <title>Evolutionary Origins and Diversification of the Mycorrhizal Mutualists.</title>
        <authorList>
            <consortium name="DOE Joint Genome Institute"/>
            <consortium name="Mycorrhizal Genomics Consortium"/>
            <person name="Kohler A."/>
            <person name="Kuo A."/>
            <person name="Nagy L.G."/>
            <person name="Floudas D."/>
            <person name="Copeland A."/>
            <person name="Barry K.W."/>
            <person name="Cichocki N."/>
            <person name="Veneault-Fourrey C."/>
            <person name="LaButti K."/>
            <person name="Lindquist E.A."/>
            <person name="Lipzen A."/>
            <person name="Lundell T."/>
            <person name="Morin E."/>
            <person name="Murat C."/>
            <person name="Riley R."/>
            <person name="Ohm R."/>
            <person name="Sun H."/>
            <person name="Tunlid A."/>
            <person name="Henrissat B."/>
            <person name="Grigoriev I.V."/>
            <person name="Hibbett D.S."/>
            <person name="Martin F."/>
        </authorList>
    </citation>
    <scope>NUCLEOTIDE SEQUENCE [LARGE SCALE GENOMIC DNA]</scope>
    <source>
        <strain evidence="10">LaAM-08-1</strain>
    </source>
</reference>
<keyword evidence="10" id="KW-1185">Reference proteome</keyword>
<dbReference type="EMBL" id="KN838555">
    <property type="protein sequence ID" value="KIK06105.1"/>
    <property type="molecule type" value="Genomic_DNA"/>
</dbReference>
<dbReference type="GO" id="GO:0005524">
    <property type="term" value="F:ATP binding"/>
    <property type="evidence" value="ECO:0007669"/>
    <property type="project" value="UniProtKB-KW"/>
</dbReference>
<keyword evidence="2" id="KW-0547">Nucleotide-binding</keyword>
<feature type="compositionally biased region" description="Low complexity" evidence="7">
    <location>
        <begin position="660"/>
        <end position="674"/>
    </location>
</feature>
<dbReference type="Pfam" id="PF00642">
    <property type="entry name" value="zf-CCCH"/>
    <property type="match status" value="1"/>
</dbReference>
<evidence type="ECO:0000313" key="9">
    <source>
        <dbReference type="EMBL" id="KIK06105.1"/>
    </source>
</evidence>
<dbReference type="PANTHER" id="PTHR11638:SF18">
    <property type="entry name" value="HEAT SHOCK PROTEIN 104"/>
    <property type="match status" value="1"/>
</dbReference>
<dbReference type="InterPro" id="IPR050130">
    <property type="entry name" value="ClpA_ClpB"/>
</dbReference>
<dbReference type="Proteomes" id="UP000054477">
    <property type="component" value="Unassembled WGS sequence"/>
</dbReference>
<organism evidence="9 10">
    <name type="scientific">Laccaria amethystina LaAM-08-1</name>
    <dbReference type="NCBI Taxonomy" id="1095629"/>
    <lineage>
        <taxon>Eukaryota</taxon>
        <taxon>Fungi</taxon>
        <taxon>Dikarya</taxon>
        <taxon>Basidiomycota</taxon>
        <taxon>Agaricomycotina</taxon>
        <taxon>Agaricomycetes</taxon>
        <taxon>Agaricomycetidae</taxon>
        <taxon>Agaricales</taxon>
        <taxon>Agaricineae</taxon>
        <taxon>Hydnangiaceae</taxon>
        <taxon>Laccaria</taxon>
    </lineage>
</organism>
<feature type="region of interest" description="Disordered" evidence="7">
    <location>
        <begin position="797"/>
        <end position="872"/>
    </location>
</feature>
<feature type="domain" description="C3H1-type" evidence="8">
    <location>
        <begin position="7"/>
        <end position="34"/>
    </location>
</feature>
<dbReference type="AlphaFoldDB" id="A0A0C9X1V8"/>
<evidence type="ECO:0000256" key="7">
    <source>
        <dbReference type="SAM" id="MobiDB-lite"/>
    </source>
</evidence>
<evidence type="ECO:0000259" key="8">
    <source>
        <dbReference type="PROSITE" id="PS50103"/>
    </source>
</evidence>
<dbReference type="InterPro" id="IPR036770">
    <property type="entry name" value="Ankyrin_rpt-contain_sf"/>
</dbReference>
<dbReference type="InterPro" id="IPR011704">
    <property type="entry name" value="ATPase_dyneun-rel_AAA"/>
</dbReference>
<feature type="region of interest" description="Disordered" evidence="7">
    <location>
        <begin position="456"/>
        <end position="507"/>
    </location>
</feature>
<feature type="compositionally biased region" description="Acidic residues" evidence="7">
    <location>
        <begin position="387"/>
        <end position="410"/>
    </location>
</feature>
<keyword evidence="3 6" id="KW-0863">Zinc-finger</keyword>
<dbReference type="GO" id="GO:0016887">
    <property type="term" value="F:ATP hydrolysis activity"/>
    <property type="evidence" value="ECO:0007669"/>
    <property type="project" value="InterPro"/>
</dbReference>
<keyword evidence="1 6" id="KW-0479">Metal-binding</keyword>
<feature type="region of interest" description="Disordered" evidence="7">
    <location>
        <begin position="543"/>
        <end position="639"/>
    </location>
</feature>
<feature type="compositionally biased region" description="Polar residues" evidence="7">
    <location>
        <begin position="171"/>
        <end position="183"/>
    </location>
</feature>
<dbReference type="SUPFAM" id="SSF90229">
    <property type="entry name" value="CCCH zinc finger"/>
    <property type="match status" value="1"/>
</dbReference>
<feature type="region of interest" description="Disordered" evidence="7">
    <location>
        <begin position="89"/>
        <end position="213"/>
    </location>
</feature>
<dbReference type="SMART" id="SM00382">
    <property type="entry name" value="AAA"/>
    <property type="match status" value="1"/>
</dbReference>
<feature type="compositionally biased region" description="Basic and acidic residues" evidence="7">
    <location>
        <begin position="347"/>
        <end position="358"/>
    </location>
</feature>
<feature type="compositionally biased region" description="Polar residues" evidence="7">
    <location>
        <begin position="41"/>
        <end position="55"/>
    </location>
</feature>
<proteinExistence type="predicted"/>
<dbReference type="OrthoDB" id="47330at2759"/>
<dbReference type="GO" id="GO:0005737">
    <property type="term" value="C:cytoplasm"/>
    <property type="evidence" value="ECO:0007669"/>
    <property type="project" value="TreeGrafter"/>
</dbReference>